<reference evidence="2" key="1">
    <citation type="submission" date="2022-11" db="UniProtKB">
        <authorList>
            <consortium name="WormBaseParasite"/>
        </authorList>
    </citation>
    <scope>IDENTIFICATION</scope>
</reference>
<dbReference type="AlphaFoldDB" id="A0A914VCC4"/>
<name>A0A914VCC4_9BILA</name>
<protein>
    <submittedName>
        <fullName evidence="2">Uncharacterized protein</fullName>
    </submittedName>
</protein>
<sequence>MTLHMRTAAWRLTFFWCVEKRRPPPATDDCCSGFAAVGAPQESIHLNCPARVVGSPTYARVSGMAPSFKNSDHHDNIELATKWWDDYPVRKYTDFARAQDTYSSYISDVWQKPKRLMRSASYSSLTYVKEAQHELPIKRAPSVSSLAPSHALPYNFRVPERIVHTIPTYTPRSRDWYTKAYAPSRYTDTLASLRRPLTKIHPSFEYSSHVPYYTFQTKRIFFEQRYQPSYIAGSQRYLDKYVSARLKADDFAQRYVHTAYEAHRPSEYKINRNMLLGSQVCVPIASGNPRYYLDGQAVRRVHKLTNRFYHD</sequence>
<dbReference type="WBParaSite" id="PSAMB.scaffold1810size27710.g15011.t1">
    <property type="protein sequence ID" value="PSAMB.scaffold1810size27710.g15011.t1"/>
    <property type="gene ID" value="PSAMB.scaffold1810size27710.g15011"/>
</dbReference>
<accession>A0A914VCC4</accession>
<evidence type="ECO:0000313" key="1">
    <source>
        <dbReference type="Proteomes" id="UP000887566"/>
    </source>
</evidence>
<proteinExistence type="predicted"/>
<keyword evidence="1" id="KW-1185">Reference proteome</keyword>
<organism evidence="1 2">
    <name type="scientific">Plectus sambesii</name>
    <dbReference type="NCBI Taxonomy" id="2011161"/>
    <lineage>
        <taxon>Eukaryota</taxon>
        <taxon>Metazoa</taxon>
        <taxon>Ecdysozoa</taxon>
        <taxon>Nematoda</taxon>
        <taxon>Chromadorea</taxon>
        <taxon>Plectida</taxon>
        <taxon>Plectina</taxon>
        <taxon>Plectoidea</taxon>
        <taxon>Plectidae</taxon>
        <taxon>Plectus</taxon>
    </lineage>
</organism>
<evidence type="ECO:0000313" key="2">
    <source>
        <dbReference type="WBParaSite" id="PSAMB.scaffold1810size27710.g15011.t1"/>
    </source>
</evidence>
<dbReference type="Proteomes" id="UP000887566">
    <property type="component" value="Unplaced"/>
</dbReference>